<sequence>MCFKKTFADQDDSEFEETTYGTDSEFTPRLGLRNGEDMSRWQIYSRLGLRNGGRHVRWQFTPTWITEGRHLKMENLHSGGLPIDLGRDLMKICTLLQFTVFQKRYLMKNQNQKLLILQMCGLF</sequence>
<dbReference type="AlphaFoldDB" id="A0A4Y2UUN7"/>
<dbReference type="Proteomes" id="UP000499080">
    <property type="component" value="Unassembled WGS sequence"/>
</dbReference>
<evidence type="ECO:0000313" key="1">
    <source>
        <dbReference type="EMBL" id="GBO16715.1"/>
    </source>
</evidence>
<name>A0A4Y2UUN7_ARAVE</name>
<reference evidence="1 2" key="1">
    <citation type="journal article" date="2019" name="Sci. Rep.">
        <title>Orb-weaving spider Araneus ventricosus genome elucidates the spidroin gene catalogue.</title>
        <authorList>
            <person name="Kono N."/>
            <person name="Nakamura H."/>
            <person name="Ohtoshi R."/>
            <person name="Moran D.A.P."/>
            <person name="Shinohara A."/>
            <person name="Yoshida Y."/>
            <person name="Fujiwara M."/>
            <person name="Mori M."/>
            <person name="Tomita M."/>
            <person name="Arakawa K."/>
        </authorList>
    </citation>
    <scope>NUCLEOTIDE SEQUENCE [LARGE SCALE GENOMIC DNA]</scope>
</reference>
<keyword evidence="2" id="KW-1185">Reference proteome</keyword>
<protein>
    <submittedName>
        <fullName evidence="1">Uncharacterized protein</fullName>
    </submittedName>
</protein>
<organism evidence="1 2">
    <name type="scientific">Araneus ventricosus</name>
    <name type="common">Orbweaver spider</name>
    <name type="synonym">Epeira ventricosa</name>
    <dbReference type="NCBI Taxonomy" id="182803"/>
    <lineage>
        <taxon>Eukaryota</taxon>
        <taxon>Metazoa</taxon>
        <taxon>Ecdysozoa</taxon>
        <taxon>Arthropoda</taxon>
        <taxon>Chelicerata</taxon>
        <taxon>Arachnida</taxon>
        <taxon>Araneae</taxon>
        <taxon>Araneomorphae</taxon>
        <taxon>Entelegynae</taxon>
        <taxon>Araneoidea</taxon>
        <taxon>Araneidae</taxon>
        <taxon>Araneus</taxon>
    </lineage>
</organism>
<gene>
    <name evidence="1" type="ORF">AVEN_144972_1</name>
</gene>
<accession>A0A4Y2UUN7</accession>
<proteinExistence type="predicted"/>
<dbReference type="EMBL" id="BGPR01040575">
    <property type="protein sequence ID" value="GBO16715.1"/>
    <property type="molecule type" value="Genomic_DNA"/>
</dbReference>
<comment type="caution">
    <text evidence="1">The sequence shown here is derived from an EMBL/GenBank/DDBJ whole genome shotgun (WGS) entry which is preliminary data.</text>
</comment>
<evidence type="ECO:0000313" key="2">
    <source>
        <dbReference type="Proteomes" id="UP000499080"/>
    </source>
</evidence>